<feature type="compositionally biased region" description="Low complexity" evidence="1">
    <location>
        <begin position="35"/>
        <end position="44"/>
    </location>
</feature>
<evidence type="ECO:0000313" key="2">
    <source>
        <dbReference type="EMBL" id="ORC88338.1"/>
    </source>
</evidence>
<reference evidence="2 3" key="1">
    <citation type="submission" date="2017-03" db="EMBL/GenBank/DDBJ databases">
        <title>An alternative strategy for trypanosome survival in the mammalian bloodstream revealed through genome and transcriptome analysis of the ubiquitous bovine parasite Trypanosoma (Megatrypanum) theileri.</title>
        <authorList>
            <person name="Kelly S."/>
            <person name="Ivens A."/>
            <person name="Mott A."/>
            <person name="O'Neill E."/>
            <person name="Emms D."/>
            <person name="Macleod O."/>
            <person name="Voorheis P."/>
            <person name="Matthews J."/>
            <person name="Matthews K."/>
            <person name="Carrington M."/>
        </authorList>
    </citation>
    <scope>NUCLEOTIDE SEQUENCE [LARGE SCALE GENOMIC DNA]</scope>
    <source>
        <strain evidence="2">Edinburgh</strain>
    </source>
</reference>
<name>A0A1X0NUW6_9TRYP</name>
<feature type="compositionally biased region" description="Basic and acidic residues" evidence="1">
    <location>
        <begin position="320"/>
        <end position="332"/>
    </location>
</feature>
<proteinExistence type="predicted"/>
<feature type="compositionally biased region" description="Basic and acidic residues" evidence="1">
    <location>
        <begin position="418"/>
        <end position="435"/>
    </location>
</feature>
<organism evidence="2 3">
    <name type="scientific">Trypanosoma theileri</name>
    <dbReference type="NCBI Taxonomy" id="67003"/>
    <lineage>
        <taxon>Eukaryota</taxon>
        <taxon>Discoba</taxon>
        <taxon>Euglenozoa</taxon>
        <taxon>Kinetoplastea</taxon>
        <taxon>Metakinetoplastina</taxon>
        <taxon>Trypanosomatida</taxon>
        <taxon>Trypanosomatidae</taxon>
        <taxon>Trypanosoma</taxon>
    </lineage>
</organism>
<keyword evidence="3" id="KW-1185">Reference proteome</keyword>
<feature type="compositionally biased region" description="Low complexity" evidence="1">
    <location>
        <begin position="391"/>
        <end position="404"/>
    </location>
</feature>
<dbReference type="Proteomes" id="UP000192257">
    <property type="component" value="Unassembled WGS sequence"/>
</dbReference>
<feature type="region of interest" description="Disordered" evidence="1">
    <location>
        <begin position="375"/>
        <end position="475"/>
    </location>
</feature>
<comment type="caution">
    <text evidence="2">The sequence shown here is derived from an EMBL/GenBank/DDBJ whole genome shotgun (WGS) entry which is preliminary data.</text>
</comment>
<protein>
    <submittedName>
        <fullName evidence="2">Uncharacterized protein</fullName>
    </submittedName>
</protein>
<feature type="compositionally biased region" description="Basic residues" evidence="1">
    <location>
        <begin position="909"/>
        <end position="926"/>
    </location>
</feature>
<dbReference type="RefSeq" id="XP_028882404.1">
    <property type="nucleotide sequence ID" value="XM_029026289.1"/>
</dbReference>
<feature type="compositionally biased region" description="Basic and acidic residues" evidence="1">
    <location>
        <begin position="448"/>
        <end position="471"/>
    </location>
</feature>
<dbReference type="EMBL" id="NBCO01000017">
    <property type="protein sequence ID" value="ORC88338.1"/>
    <property type="molecule type" value="Genomic_DNA"/>
</dbReference>
<sequence length="1158" mass="127983">MKSIFSRKKQKDKPNAAATETAKSPKDPPLGDGEQPPAASKTSSPSPPLALSPTQTPHPAPALVPHEGISGPSSLAGSHAVLPVAHAAVVPPRAFPLTPRGSTSQSLEGMATVHAGPHKMVVPSPMAKTAPLHPQMVKGPLPPGAKLIHGGALPPGVKLMKGPVPPGAKLIKGPPPPGLMKKMGPPPGVSPKQMMHSPQQIPLKIIPGAKSPTIAPPRLPPRKVSPKFFHPKFTEEGHGLLSPPSPPLLLHEQEKQSLSRSGSRRHSSLVANISSGHQEKQHNSNSLGENVDGEDHQLQVPGVSIKRNDDIVVVPSTPRNDSDSDNELKFVIEPDSVDDLPQAKKDNHIMRKFSRSASNASSLQFHAEESRNTFETIGARDSVTAKPQGNRSSLQSSRRSSQSREFTHGVASAGTSQTERRKSITKEDDHIDVRHTKQHRTSSIPTPSKEEYVRTPKEQQIKKEDKKDVSEARSSLTPLRLDKTLSRKNEDDFSSIPLVLPEEHSEEEVLTAVSDSKLSSSVRSRVAEQFLSILCPQQFYGKVTKIHRIRLVKSDPERVPGIKEHNTIYVATKGVLPNQFFYPQLRLKISDGSPVSDNESPGSLDTPIVLYEAAPGNMLFADTELEAKHIMETNTTANSCFVLEKSAIVFREPQKYALPIAMLTVRWIPYTVPESEPQCPVHHKELQLFDRYTKELLCALCVSKNGANTSELVVIPDVLNGDSRRRITETLTRQLQQGEKTAVQWVSQHKRIVSIAKHKKDAVNQQFDMLLAAIKSKREEYLEQCDATFGFALSTVAKEILMADEKIRLLKAGIDHLRTESTKPLYSMQIATVANALYASDEFPNSFSIESLKIPVLTNELTPNLETAMSDIQQLSPTISKVNINRPRSPFGIRSKDDEIQEEDLQQGKNHHNNHHHHYHELHKRHDKADQRQKRVGIISSRNQSSSRSMRESNHRRKSLLRSNSNSIRSDGSRALSLRQSMPLIPRNVSTNYMPEEGGTFSRIRDSGEWIALPGCRGTCLLDVSINEMLKEEDDVRSSRTKPKYLQWTLKVNDPGEWVGIGVGVGSSPQSWCEGQIPDLSHLWLVTCGNTRHTFTLRVTLNPSVGHAKLSIHDQKGRQLDDGRIPQWNAARTCYPQVTFGGRIGEVNLIEGPHVVFK</sequence>
<feature type="compositionally biased region" description="Basic residues" evidence="1">
    <location>
        <begin position="1"/>
        <end position="11"/>
    </location>
</feature>
<accession>A0A1X0NUW6</accession>
<feature type="compositionally biased region" description="Low complexity" evidence="1">
    <location>
        <begin position="961"/>
        <end position="970"/>
    </location>
</feature>
<evidence type="ECO:0000256" key="1">
    <source>
        <dbReference type="SAM" id="MobiDB-lite"/>
    </source>
</evidence>
<feature type="region of interest" description="Disordered" evidence="1">
    <location>
        <begin position="901"/>
        <end position="979"/>
    </location>
</feature>
<feature type="region of interest" description="Disordered" evidence="1">
    <location>
        <begin position="1"/>
        <end position="75"/>
    </location>
</feature>
<evidence type="ECO:0000313" key="3">
    <source>
        <dbReference type="Proteomes" id="UP000192257"/>
    </source>
</evidence>
<feature type="compositionally biased region" description="Pro residues" evidence="1">
    <location>
        <begin position="45"/>
        <end position="62"/>
    </location>
</feature>
<dbReference type="OrthoDB" id="250704at2759"/>
<dbReference type="VEuPathDB" id="TriTrypDB:TM35_000172100"/>
<gene>
    <name evidence="2" type="ORF">TM35_000172100</name>
</gene>
<dbReference type="GeneID" id="39986069"/>
<dbReference type="AlphaFoldDB" id="A0A1X0NUW6"/>
<feature type="region of interest" description="Disordered" evidence="1">
    <location>
        <begin position="214"/>
        <end position="343"/>
    </location>
</feature>